<name>A0A381PLJ7_9ZZZZ</name>
<proteinExistence type="predicted"/>
<dbReference type="AlphaFoldDB" id="A0A381PLJ7"/>
<sequence length="29" mass="2897">MVGRSSKGICGGLEANSVGVTLLHPDVEA</sequence>
<reference evidence="1" key="1">
    <citation type="submission" date="2018-05" db="EMBL/GenBank/DDBJ databases">
        <authorList>
            <person name="Lanie J.A."/>
            <person name="Ng W.-L."/>
            <person name="Kazmierczak K.M."/>
            <person name="Andrzejewski T.M."/>
            <person name="Davidsen T.M."/>
            <person name="Wayne K.J."/>
            <person name="Tettelin H."/>
            <person name="Glass J.I."/>
            <person name="Rusch D."/>
            <person name="Podicherti R."/>
            <person name="Tsui H.-C.T."/>
            <person name="Winkler M.E."/>
        </authorList>
    </citation>
    <scope>NUCLEOTIDE SEQUENCE</scope>
</reference>
<protein>
    <submittedName>
        <fullName evidence="1">Uncharacterized protein</fullName>
    </submittedName>
</protein>
<dbReference type="EMBL" id="UINC01001008">
    <property type="protein sequence ID" value="SUZ67318.1"/>
    <property type="molecule type" value="Genomic_DNA"/>
</dbReference>
<accession>A0A381PLJ7</accession>
<gene>
    <name evidence="1" type="ORF">METZ01_LOCUS20172</name>
</gene>
<organism evidence="1">
    <name type="scientific">marine metagenome</name>
    <dbReference type="NCBI Taxonomy" id="408172"/>
    <lineage>
        <taxon>unclassified sequences</taxon>
        <taxon>metagenomes</taxon>
        <taxon>ecological metagenomes</taxon>
    </lineage>
</organism>
<evidence type="ECO:0000313" key="1">
    <source>
        <dbReference type="EMBL" id="SUZ67318.1"/>
    </source>
</evidence>